<feature type="transmembrane region" description="Helical" evidence="9">
    <location>
        <begin position="63"/>
        <end position="84"/>
    </location>
</feature>
<dbReference type="InterPro" id="IPR001851">
    <property type="entry name" value="ABC_transp_permease"/>
</dbReference>
<dbReference type="GO" id="GO:1903806">
    <property type="term" value="P:L-isoleucine import across plasma membrane"/>
    <property type="evidence" value="ECO:0007669"/>
    <property type="project" value="TreeGrafter"/>
</dbReference>
<evidence type="ECO:0000313" key="13">
    <source>
        <dbReference type="EMBL" id="CAB4864638.1"/>
    </source>
</evidence>
<dbReference type="CDD" id="cd03219">
    <property type="entry name" value="ABC_Mj1267_LivG_branched"/>
    <property type="match status" value="1"/>
</dbReference>
<feature type="transmembrane region" description="Helical" evidence="9">
    <location>
        <begin position="193"/>
        <end position="213"/>
    </location>
</feature>
<proteinExistence type="predicted"/>
<dbReference type="GO" id="GO:0005886">
    <property type="term" value="C:plasma membrane"/>
    <property type="evidence" value="ECO:0007669"/>
    <property type="project" value="UniProtKB-SubCell"/>
</dbReference>
<evidence type="ECO:0000259" key="10">
    <source>
        <dbReference type="PROSITE" id="PS50893"/>
    </source>
</evidence>
<dbReference type="Pfam" id="PF00005">
    <property type="entry name" value="ABC_tran"/>
    <property type="match status" value="1"/>
</dbReference>
<evidence type="ECO:0000256" key="5">
    <source>
        <dbReference type="ARBA" id="ARBA00022741"/>
    </source>
</evidence>
<keyword evidence="6" id="KW-0067">ATP-binding</keyword>
<evidence type="ECO:0000256" key="6">
    <source>
        <dbReference type="ARBA" id="ARBA00022840"/>
    </source>
</evidence>
<dbReference type="InterPro" id="IPR032823">
    <property type="entry name" value="BCA_ABC_TP_C"/>
</dbReference>
<dbReference type="GO" id="GO:0005524">
    <property type="term" value="F:ATP binding"/>
    <property type="evidence" value="ECO:0007669"/>
    <property type="project" value="UniProtKB-KW"/>
</dbReference>
<feature type="transmembrane region" description="Helical" evidence="9">
    <location>
        <begin position="379"/>
        <end position="397"/>
    </location>
</feature>
<reference evidence="11" key="1">
    <citation type="submission" date="2020-05" db="EMBL/GenBank/DDBJ databases">
        <authorList>
            <person name="Chiriac C."/>
            <person name="Salcher M."/>
            <person name="Ghai R."/>
            <person name="Kavagutti S V."/>
        </authorList>
    </citation>
    <scope>NUCLEOTIDE SEQUENCE</scope>
</reference>
<dbReference type="PANTHER" id="PTHR45772:SF7">
    <property type="entry name" value="AMINO ACID ABC TRANSPORTER ATP-BINDING PROTEIN"/>
    <property type="match status" value="1"/>
</dbReference>
<dbReference type="InterPro" id="IPR027417">
    <property type="entry name" value="P-loop_NTPase"/>
</dbReference>
<dbReference type="SUPFAM" id="SSF52540">
    <property type="entry name" value="P-loop containing nucleoside triphosphate hydrolases"/>
    <property type="match status" value="1"/>
</dbReference>
<feature type="transmembrane region" description="Helical" evidence="9">
    <location>
        <begin position="575"/>
        <end position="598"/>
    </location>
</feature>
<feature type="transmembrane region" description="Helical" evidence="9">
    <location>
        <begin position="220"/>
        <end position="247"/>
    </location>
</feature>
<dbReference type="Gene3D" id="3.40.50.300">
    <property type="entry name" value="P-loop containing nucleotide triphosphate hydrolases"/>
    <property type="match status" value="1"/>
</dbReference>
<dbReference type="InterPro" id="IPR003439">
    <property type="entry name" value="ABC_transporter-like_ATP-bd"/>
</dbReference>
<feature type="transmembrane region" description="Helical" evidence="9">
    <location>
        <begin position="404"/>
        <end position="423"/>
    </location>
</feature>
<keyword evidence="4 9" id="KW-0812">Transmembrane</keyword>
<keyword evidence="7 9" id="KW-1133">Transmembrane helix</keyword>
<feature type="transmembrane region" description="Helical" evidence="9">
    <location>
        <begin position="541"/>
        <end position="563"/>
    </location>
</feature>
<feature type="transmembrane region" description="Helical" evidence="9">
    <location>
        <begin position="135"/>
        <end position="159"/>
    </location>
</feature>
<dbReference type="PANTHER" id="PTHR45772">
    <property type="entry name" value="CONSERVED COMPONENT OF ABC TRANSPORTER FOR NATURAL AMINO ACIDS-RELATED"/>
    <property type="match status" value="1"/>
</dbReference>
<feature type="domain" description="ABC transporter" evidence="10">
    <location>
        <begin position="648"/>
        <end position="891"/>
    </location>
</feature>
<gene>
    <name evidence="11" type="ORF">UFOPK2602_01124</name>
    <name evidence="12" type="ORF">UFOPK2806_01104</name>
    <name evidence="13" type="ORF">UFOPK3417_00413</name>
</gene>
<dbReference type="GO" id="GO:0015808">
    <property type="term" value="P:L-alanine transport"/>
    <property type="evidence" value="ECO:0007669"/>
    <property type="project" value="TreeGrafter"/>
</dbReference>
<evidence type="ECO:0000256" key="7">
    <source>
        <dbReference type="ARBA" id="ARBA00022989"/>
    </source>
</evidence>
<dbReference type="Pfam" id="PF02653">
    <property type="entry name" value="BPD_transp_2"/>
    <property type="match status" value="2"/>
</dbReference>
<dbReference type="EMBL" id="CAFBLR010000024">
    <property type="protein sequence ID" value="CAB4864638.1"/>
    <property type="molecule type" value="Genomic_DNA"/>
</dbReference>
<keyword evidence="5" id="KW-0547">Nucleotide-binding</keyword>
<sequence length="903" mass="94691">MQIFIKFAILGLGVGSLYALASQGLMVIYRGSGVLNFGHGAIGMIGAYVAYELHNVHGLPYGVGLAIGTAASALLGALTHLLVMRNLRRASPLARIVATLGVLIVVQSAATVRYGGKVRSVKVALPNNLIRMGDIVISVDRLILLGIAGVLTIALWLFYRYTHFGMATTAVAENQRASSSIGLSPDIIATFNWALGSALAGFAAILVTPIVTLQVTVMTGLVLGALAAAIIANFRSFPIAFVAGILIGMGQSELTNYVSTPGWSGAFPFAVIVVVMLVRGTALPIRGYFLQKLPAVGRGNVRPLAVLFGVVVAVVLTALLPALWQDSMVVTFAFAIILLSIVVTTGFAGQLSLGQFALAGLGAFFAGRAADVWNFPFPLAILFGVVLAAPVGALFAIPAVRARGLNLAIVTLGIGTAVQLIVFQNSKWTGGFIGTVIGKPSLFGLDVSATKHPDRYAYVALGAFVLAALSIAALRRGRSGRRLLAVRTNERAAAALGISVAGAKVYAFAVGGSVAALGGIMMAFRKDTIIFGTEFTNFTSILAVGYTFLGGIGYLMGPIFGSFSSPGALGARISTAIFSGISTYIALIGGGLVVLIVLQNQDGIAKESTMQIKFVANKVLGLAKRKVREPALITLPPETRERVRPMTLHVKDVTVTYGGVTAVDTVSLDVVPGKITGLIGPNGAGKTSFIDAVTGFTRAANGSIMLDGNDVIGIEASKRARLGMSRSFQQLELFEDLSVLDNLRAASDPRDKRSYFTDLFWPVNPPLPGSVVAAINEFGLAEKLNLAAQDLSYGERRLLGIARAVATQPSVLLLDEPAAGLGDAETAEFAKLVRRLADEWGIAIMLVEHDMNFVMSVCDHIVVLDFGRKIAEGTPAEIRANPLVISAYLGGHDATDDHSEVSS</sequence>
<dbReference type="AlphaFoldDB" id="A0A6J6QND0"/>
<dbReference type="SMART" id="SM00382">
    <property type="entry name" value="AAA"/>
    <property type="match status" value="1"/>
</dbReference>
<keyword evidence="3" id="KW-1003">Cell membrane</keyword>
<comment type="subcellular location">
    <subcellularLocation>
        <location evidence="1">Cell membrane</location>
        <topology evidence="1">Multi-pass membrane protein</topology>
    </subcellularLocation>
</comment>
<evidence type="ECO:0000256" key="1">
    <source>
        <dbReference type="ARBA" id="ARBA00004651"/>
    </source>
</evidence>
<organism evidence="11">
    <name type="scientific">freshwater metagenome</name>
    <dbReference type="NCBI Taxonomy" id="449393"/>
    <lineage>
        <taxon>unclassified sequences</taxon>
        <taxon>metagenomes</taxon>
        <taxon>ecological metagenomes</taxon>
    </lineage>
</organism>
<dbReference type="Pfam" id="PF12399">
    <property type="entry name" value="BCA_ABC_TP_C"/>
    <property type="match status" value="1"/>
</dbReference>
<dbReference type="CDD" id="cd06581">
    <property type="entry name" value="TM_PBP1_LivM_like"/>
    <property type="match status" value="1"/>
</dbReference>
<dbReference type="GO" id="GO:0005304">
    <property type="term" value="F:L-valine transmembrane transporter activity"/>
    <property type="evidence" value="ECO:0007669"/>
    <property type="project" value="TreeGrafter"/>
</dbReference>
<feature type="transmembrane region" description="Helical" evidence="9">
    <location>
        <begin position="456"/>
        <end position="474"/>
    </location>
</feature>
<dbReference type="CDD" id="cd06582">
    <property type="entry name" value="TM_PBP1_LivH_like"/>
    <property type="match status" value="1"/>
</dbReference>
<dbReference type="GO" id="GO:0015188">
    <property type="term" value="F:L-isoleucine transmembrane transporter activity"/>
    <property type="evidence" value="ECO:0007669"/>
    <property type="project" value="TreeGrafter"/>
</dbReference>
<dbReference type="GO" id="GO:0015192">
    <property type="term" value="F:L-phenylalanine transmembrane transporter activity"/>
    <property type="evidence" value="ECO:0007669"/>
    <property type="project" value="TreeGrafter"/>
</dbReference>
<feature type="transmembrane region" description="Helical" evidence="9">
    <location>
        <begin position="301"/>
        <end position="324"/>
    </location>
</feature>
<dbReference type="FunFam" id="3.40.50.300:FF:000421">
    <property type="entry name" value="Branched-chain amino acid ABC transporter ATP-binding protein"/>
    <property type="match status" value="1"/>
</dbReference>
<keyword evidence="8 9" id="KW-0472">Membrane</keyword>
<feature type="transmembrane region" description="Helical" evidence="9">
    <location>
        <begin position="330"/>
        <end position="349"/>
    </location>
</feature>
<evidence type="ECO:0000256" key="3">
    <source>
        <dbReference type="ARBA" id="ARBA00022475"/>
    </source>
</evidence>
<feature type="transmembrane region" description="Helical" evidence="9">
    <location>
        <begin position="495"/>
        <end position="521"/>
    </location>
</feature>
<dbReference type="PROSITE" id="PS50893">
    <property type="entry name" value="ABC_TRANSPORTER_2"/>
    <property type="match status" value="1"/>
</dbReference>
<dbReference type="EMBL" id="CAEZYY010000011">
    <property type="protein sequence ID" value="CAB4752533.1"/>
    <property type="molecule type" value="Genomic_DNA"/>
</dbReference>
<protein>
    <submittedName>
        <fullName evidence="11">Unannotated protein</fullName>
    </submittedName>
</protein>
<evidence type="ECO:0000256" key="2">
    <source>
        <dbReference type="ARBA" id="ARBA00022448"/>
    </source>
</evidence>
<keyword evidence="2" id="KW-0813">Transport</keyword>
<dbReference type="GO" id="GO:0016887">
    <property type="term" value="F:ATP hydrolysis activity"/>
    <property type="evidence" value="ECO:0007669"/>
    <property type="project" value="InterPro"/>
</dbReference>
<evidence type="ECO:0000256" key="4">
    <source>
        <dbReference type="ARBA" id="ARBA00022692"/>
    </source>
</evidence>
<accession>A0A6J6QND0</accession>
<feature type="transmembrane region" description="Helical" evidence="9">
    <location>
        <begin position="267"/>
        <end position="289"/>
    </location>
</feature>
<dbReference type="GO" id="GO:1903805">
    <property type="term" value="P:L-valine import across plasma membrane"/>
    <property type="evidence" value="ECO:0007669"/>
    <property type="project" value="TreeGrafter"/>
</dbReference>
<dbReference type="InterPro" id="IPR051120">
    <property type="entry name" value="ABC_AA/LPS_Transport"/>
</dbReference>
<dbReference type="InterPro" id="IPR017871">
    <property type="entry name" value="ABC_transporter-like_CS"/>
</dbReference>
<evidence type="ECO:0000256" key="8">
    <source>
        <dbReference type="ARBA" id="ARBA00023136"/>
    </source>
</evidence>
<dbReference type="EMBL" id="CAEZXX010000069">
    <property type="protein sequence ID" value="CAB4710495.1"/>
    <property type="molecule type" value="Genomic_DNA"/>
</dbReference>
<dbReference type="InterPro" id="IPR043428">
    <property type="entry name" value="LivM-like"/>
</dbReference>
<dbReference type="InterPro" id="IPR003593">
    <property type="entry name" value="AAA+_ATPase"/>
</dbReference>
<evidence type="ECO:0000256" key="9">
    <source>
        <dbReference type="SAM" id="Phobius"/>
    </source>
</evidence>
<name>A0A6J6QND0_9ZZZZ</name>
<evidence type="ECO:0000313" key="11">
    <source>
        <dbReference type="EMBL" id="CAB4710495.1"/>
    </source>
</evidence>
<dbReference type="PROSITE" id="PS00211">
    <property type="entry name" value="ABC_TRANSPORTER_1"/>
    <property type="match status" value="1"/>
</dbReference>
<feature type="transmembrane region" description="Helical" evidence="9">
    <location>
        <begin position="96"/>
        <end position="114"/>
    </location>
</feature>
<dbReference type="GO" id="GO:0042941">
    <property type="term" value="P:D-alanine transmembrane transport"/>
    <property type="evidence" value="ECO:0007669"/>
    <property type="project" value="TreeGrafter"/>
</dbReference>
<evidence type="ECO:0000313" key="12">
    <source>
        <dbReference type="EMBL" id="CAB4752533.1"/>
    </source>
</evidence>